<dbReference type="PANTHER" id="PTHR30461:SF26">
    <property type="entry name" value="RESOLVASE HOMOLOG YNEB"/>
    <property type="match status" value="1"/>
</dbReference>
<protein>
    <submittedName>
        <fullName evidence="2">Uncharacterized protein</fullName>
    </submittedName>
</protein>
<evidence type="ECO:0000313" key="2">
    <source>
        <dbReference type="EMBL" id="BAU28659.1"/>
    </source>
</evidence>
<dbReference type="KEGG" id="asoc:CB4_02834"/>
<keyword evidence="3" id="KW-1185">Reference proteome</keyword>
<sequence>MKVVLYARVSTERKEQETSLVRQREELRQYATQHGWQIVGEIEEKASGFEMERTGMIEALDLLTNGEAEAIVVQDETRLGRGNSKIALLHQIRKLGARVFACDNDGELQVTEMEGMVLEILAIVEEYQRRLINHKISRGMQRAIAEGFRPEKNLKNLDQGGRKRNELPIEEIVRLRAKKLTFEDIAVVLRGLGYEASRATVHRRYREYVAEQEG</sequence>
<dbReference type="Pfam" id="PF00239">
    <property type="entry name" value="Resolvase"/>
    <property type="match status" value="1"/>
</dbReference>
<dbReference type="SMART" id="SM00857">
    <property type="entry name" value="Resolvase"/>
    <property type="match status" value="1"/>
</dbReference>
<organism evidence="2 3">
    <name type="scientific">Aneurinibacillus soli</name>
    <dbReference type="NCBI Taxonomy" id="1500254"/>
    <lineage>
        <taxon>Bacteria</taxon>
        <taxon>Bacillati</taxon>
        <taxon>Bacillota</taxon>
        <taxon>Bacilli</taxon>
        <taxon>Bacillales</taxon>
        <taxon>Paenibacillaceae</taxon>
        <taxon>Aneurinibacillus group</taxon>
        <taxon>Aneurinibacillus</taxon>
    </lineage>
</organism>
<dbReference type="InterPro" id="IPR036162">
    <property type="entry name" value="Resolvase-like_N_sf"/>
</dbReference>
<reference evidence="2 3" key="1">
    <citation type="submission" date="2015-12" db="EMBL/GenBank/DDBJ databases">
        <title>Genome sequence of Aneurinibacillus soli.</title>
        <authorList>
            <person name="Lee J.S."/>
            <person name="Lee K.C."/>
            <person name="Kim K.K."/>
            <person name="Lee B.W."/>
        </authorList>
    </citation>
    <scope>NUCLEOTIDE SEQUENCE [LARGE SCALE GENOMIC DNA]</scope>
    <source>
        <strain evidence="2 3">CB4</strain>
    </source>
</reference>
<dbReference type="EMBL" id="AP017312">
    <property type="protein sequence ID" value="BAU28659.1"/>
    <property type="molecule type" value="Genomic_DNA"/>
</dbReference>
<dbReference type="RefSeq" id="WP_096466394.1">
    <property type="nucleotide sequence ID" value="NZ_AP017312.1"/>
</dbReference>
<dbReference type="CDD" id="cd00338">
    <property type="entry name" value="Ser_Recombinase"/>
    <property type="match status" value="1"/>
</dbReference>
<dbReference type="PROSITE" id="PS51736">
    <property type="entry name" value="RECOMBINASES_3"/>
    <property type="match status" value="1"/>
</dbReference>
<evidence type="ECO:0000313" key="3">
    <source>
        <dbReference type="Proteomes" id="UP000217696"/>
    </source>
</evidence>
<dbReference type="SUPFAM" id="SSF53041">
    <property type="entry name" value="Resolvase-like"/>
    <property type="match status" value="1"/>
</dbReference>
<dbReference type="Proteomes" id="UP000217696">
    <property type="component" value="Chromosome"/>
</dbReference>
<evidence type="ECO:0000256" key="1">
    <source>
        <dbReference type="ARBA" id="ARBA00009913"/>
    </source>
</evidence>
<dbReference type="Gene3D" id="3.40.50.1390">
    <property type="entry name" value="Resolvase, N-terminal catalytic domain"/>
    <property type="match status" value="1"/>
</dbReference>
<dbReference type="GO" id="GO:0003677">
    <property type="term" value="F:DNA binding"/>
    <property type="evidence" value="ECO:0007669"/>
    <property type="project" value="InterPro"/>
</dbReference>
<proteinExistence type="inferred from homology"/>
<dbReference type="InterPro" id="IPR050639">
    <property type="entry name" value="SSR_resolvase"/>
</dbReference>
<dbReference type="AlphaFoldDB" id="A0A0U5C8K7"/>
<gene>
    <name evidence="2" type="ORF">CB4_02834</name>
</gene>
<accession>A0A0U5C8K7</accession>
<dbReference type="OrthoDB" id="9811097at2"/>
<dbReference type="InterPro" id="IPR006119">
    <property type="entry name" value="Resolv_N"/>
</dbReference>
<name>A0A0U5C8K7_9BACL</name>
<dbReference type="PANTHER" id="PTHR30461">
    <property type="entry name" value="DNA-INVERTASE FROM LAMBDOID PROPHAGE"/>
    <property type="match status" value="1"/>
</dbReference>
<comment type="similarity">
    <text evidence="1">Belongs to the site-specific recombinase resolvase family.</text>
</comment>
<dbReference type="GO" id="GO:0000150">
    <property type="term" value="F:DNA strand exchange activity"/>
    <property type="evidence" value="ECO:0007669"/>
    <property type="project" value="InterPro"/>
</dbReference>